<accession>A0A9Q5HXW9</accession>
<dbReference type="Proteomes" id="UP000757232">
    <property type="component" value="Unassembled WGS sequence"/>
</dbReference>
<feature type="transmembrane region" description="Helical" evidence="5">
    <location>
        <begin position="89"/>
        <end position="111"/>
    </location>
</feature>
<gene>
    <name evidence="6" type="ORF">A7U60_g5021</name>
</gene>
<organism evidence="6 7">
    <name type="scientific">Sanghuangporus baumii</name>
    <name type="common">Phellinus baumii</name>
    <dbReference type="NCBI Taxonomy" id="108892"/>
    <lineage>
        <taxon>Eukaryota</taxon>
        <taxon>Fungi</taxon>
        <taxon>Dikarya</taxon>
        <taxon>Basidiomycota</taxon>
        <taxon>Agaricomycotina</taxon>
        <taxon>Agaricomycetes</taxon>
        <taxon>Hymenochaetales</taxon>
        <taxon>Hymenochaetaceae</taxon>
        <taxon>Sanghuangporus</taxon>
    </lineage>
</organism>
<dbReference type="GO" id="GO:0004602">
    <property type="term" value="F:glutathione peroxidase activity"/>
    <property type="evidence" value="ECO:0007669"/>
    <property type="project" value="TreeGrafter"/>
</dbReference>
<keyword evidence="3 5" id="KW-1133">Transmembrane helix</keyword>
<keyword evidence="2 5" id="KW-0812">Transmembrane</keyword>
<dbReference type="PANTHER" id="PTHR10250:SF26">
    <property type="entry name" value="GLUTATHIONE S-TRANSFERASE 3, MITOCHONDRIAL"/>
    <property type="match status" value="1"/>
</dbReference>
<dbReference type="Pfam" id="PF01124">
    <property type="entry name" value="MAPEG"/>
    <property type="match status" value="1"/>
</dbReference>
<dbReference type="GO" id="GO:0005635">
    <property type="term" value="C:nuclear envelope"/>
    <property type="evidence" value="ECO:0007669"/>
    <property type="project" value="TreeGrafter"/>
</dbReference>
<comment type="caution">
    <text evidence="6">The sequence shown here is derived from an EMBL/GenBank/DDBJ whole genome shotgun (WGS) entry which is preliminary data.</text>
</comment>
<evidence type="ECO:0000313" key="7">
    <source>
        <dbReference type="Proteomes" id="UP000757232"/>
    </source>
</evidence>
<evidence type="ECO:0000313" key="6">
    <source>
        <dbReference type="EMBL" id="OCB87884.1"/>
    </source>
</evidence>
<evidence type="ECO:0000256" key="3">
    <source>
        <dbReference type="ARBA" id="ARBA00022989"/>
    </source>
</evidence>
<comment type="subcellular location">
    <subcellularLocation>
        <location evidence="1">Membrane</location>
        <topology evidence="1">Multi-pass membrane protein</topology>
    </subcellularLocation>
</comment>
<evidence type="ECO:0000256" key="2">
    <source>
        <dbReference type="ARBA" id="ARBA00022692"/>
    </source>
</evidence>
<evidence type="ECO:0008006" key="8">
    <source>
        <dbReference type="Google" id="ProtNLM"/>
    </source>
</evidence>
<evidence type="ECO:0000256" key="1">
    <source>
        <dbReference type="ARBA" id="ARBA00004141"/>
    </source>
</evidence>
<keyword evidence="4 5" id="KW-0472">Membrane</keyword>
<reference evidence="6" key="1">
    <citation type="submission" date="2016-06" db="EMBL/GenBank/DDBJ databases">
        <title>Draft Genome sequence of the fungus Inonotus baumii.</title>
        <authorList>
            <person name="Zhu H."/>
            <person name="Lin W."/>
        </authorList>
    </citation>
    <scope>NUCLEOTIDE SEQUENCE</scope>
    <source>
        <strain evidence="6">821</strain>
    </source>
</reference>
<dbReference type="GO" id="GO:0016020">
    <property type="term" value="C:membrane"/>
    <property type="evidence" value="ECO:0007669"/>
    <property type="project" value="UniProtKB-SubCell"/>
</dbReference>
<dbReference type="PANTHER" id="PTHR10250">
    <property type="entry name" value="MICROSOMAL GLUTATHIONE S-TRANSFERASE"/>
    <property type="match status" value="1"/>
</dbReference>
<protein>
    <recommendedName>
        <fullName evidence="8">Membrane-associated proteins in eicosanoid and glutathione metabolism</fullName>
    </recommendedName>
</protein>
<dbReference type="InterPro" id="IPR050997">
    <property type="entry name" value="MAPEG"/>
</dbReference>
<dbReference type="GO" id="GO:0005783">
    <property type="term" value="C:endoplasmic reticulum"/>
    <property type="evidence" value="ECO:0007669"/>
    <property type="project" value="TreeGrafter"/>
</dbReference>
<dbReference type="Gene3D" id="1.20.120.550">
    <property type="entry name" value="Membrane associated eicosanoid/glutathione metabolism-like domain"/>
    <property type="match status" value="1"/>
</dbReference>
<dbReference type="GO" id="GO:0004364">
    <property type="term" value="F:glutathione transferase activity"/>
    <property type="evidence" value="ECO:0007669"/>
    <property type="project" value="TreeGrafter"/>
</dbReference>
<proteinExistence type="predicted"/>
<keyword evidence="7" id="KW-1185">Reference proteome</keyword>
<dbReference type="InterPro" id="IPR023352">
    <property type="entry name" value="MAPEG-like_dom_sf"/>
</dbReference>
<sequence length="150" mass="16339">MSSINVPEGYSYVLAAATATAFLNTYQMINTGRARKAAGVPYPYAYVEKAEAASNSAAQKFNCAQRAHQNTLEHTPYVLYSLLVTGLKYPFFSAVLGTSWVVGRFLYTLGYSSGDPNKRNRPGGLLSFIGQFGLYLASAFTTYKFVAEGL</sequence>
<dbReference type="AlphaFoldDB" id="A0A9Q5HXW9"/>
<dbReference type="EMBL" id="LNZH02000187">
    <property type="protein sequence ID" value="OCB87884.1"/>
    <property type="molecule type" value="Genomic_DNA"/>
</dbReference>
<dbReference type="InterPro" id="IPR001129">
    <property type="entry name" value="Membr-assoc_MAPEG"/>
</dbReference>
<evidence type="ECO:0000256" key="4">
    <source>
        <dbReference type="ARBA" id="ARBA00023136"/>
    </source>
</evidence>
<dbReference type="SUPFAM" id="SSF161084">
    <property type="entry name" value="MAPEG domain-like"/>
    <property type="match status" value="1"/>
</dbReference>
<dbReference type="OrthoDB" id="410651at2759"/>
<evidence type="ECO:0000256" key="5">
    <source>
        <dbReference type="SAM" id="Phobius"/>
    </source>
</evidence>
<name>A0A9Q5HXW9_SANBA</name>
<feature type="transmembrane region" description="Helical" evidence="5">
    <location>
        <begin position="123"/>
        <end position="146"/>
    </location>
</feature>